<accession>A0ABV0V2V2</accession>
<reference evidence="2 3" key="1">
    <citation type="submission" date="2021-06" db="EMBL/GenBank/DDBJ databases">
        <authorList>
            <person name="Palmer J.M."/>
        </authorList>
    </citation>
    <scope>NUCLEOTIDE SEQUENCE [LARGE SCALE GENOMIC DNA]</scope>
    <source>
        <strain evidence="3">if_2019</strain>
        <tissue evidence="2">Muscle</tissue>
    </source>
</reference>
<evidence type="ECO:0000313" key="3">
    <source>
        <dbReference type="Proteomes" id="UP001482620"/>
    </source>
</evidence>
<name>A0ABV0V2V2_9TELE</name>
<proteinExistence type="predicted"/>
<sequence>MLGSLGGAGEVDTEEEEDEEEGGSRREFDDPLCTLVKNCNMLHNIVGPACIFLRQGFAQSQLVCMTLACTCVCTHSVTTLQQELLLQEYYTDPLLYTLTQLYRTS</sequence>
<gene>
    <name evidence="2" type="ORF">ILYODFUR_013489</name>
</gene>
<evidence type="ECO:0000256" key="1">
    <source>
        <dbReference type="SAM" id="MobiDB-lite"/>
    </source>
</evidence>
<organism evidence="2 3">
    <name type="scientific">Ilyodon furcidens</name>
    <name type="common">goldbreast splitfin</name>
    <dbReference type="NCBI Taxonomy" id="33524"/>
    <lineage>
        <taxon>Eukaryota</taxon>
        <taxon>Metazoa</taxon>
        <taxon>Chordata</taxon>
        <taxon>Craniata</taxon>
        <taxon>Vertebrata</taxon>
        <taxon>Euteleostomi</taxon>
        <taxon>Actinopterygii</taxon>
        <taxon>Neopterygii</taxon>
        <taxon>Teleostei</taxon>
        <taxon>Neoteleostei</taxon>
        <taxon>Acanthomorphata</taxon>
        <taxon>Ovalentaria</taxon>
        <taxon>Atherinomorphae</taxon>
        <taxon>Cyprinodontiformes</taxon>
        <taxon>Goodeidae</taxon>
        <taxon>Ilyodon</taxon>
    </lineage>
</organism>
<evidence type="ECO:0000313" key="2">
    <source>
        <dbReference type="EMBL" id="MEQ2251665.1"/>
    </source>
</evidence>
<dbReference type="EMBL" id="JAHRIQ010093782">
    <property type="protein sequence ID" value="MEQ2251665.1"/>
    <property type="molecule type" value="Genomic_DNA"/>
</dbReference>
<protein>
    <submittedName>
        <fullName evidence="2">Uncharacterized protein</fullName>
    </submittedName>
</protein>
<dbReference type="Proteomes" id="UP001482620">
    <property type="component" value="Unassembled WGS sequence"/>
</dbReference>
<comment type="caution">
    <text evidence="2">The sequence shown here is derived from an EMBL/GenBank/DDBJ whole genome shotgun (WGS) entry which is preliminary data.</text>
</comment>
<feature type="compositionally biased region" description="Acidic residues" evidence="1">
    <location>
        <begin position="11"/>
        <end position="21"/>
    </location>
</feature>
<keyword evidence="3" id="KW-1185">Reference proteome</keyword>
<feature type="region of interest" description="Disordered" evidence="1">
    <location>
        <begin position="1"/>
        <end position="28"/>
    </location>
</feature>